<gene>
    <name evidence="1" type="ORF">NCTC10698_01823</name>
</gene>
<name>A0A8B4S0J9_COMTE</name>
<dbReference type="AlphaFoldDB" id="A0A8B4S0J9"/>
<dbReference type="Proteomes" id="UP000255070">
    <property type="component" value="Unassembled WGS sequence"/>
</dbReference>
<protein>
    <submittedName>
        <fullName evidence="1">Uncharacterized protein</fullName>
    </submittedName>
</protein>
<comment type="caution">
    <text evidence="1">The sequence shown here is derived from an EMBL/GenBank/DDBJ whole genome shotgun (WGS) entry which is preliminary data.</text>
</comment>
<accession>A0A8B4S0J9</accession>
<keyword evidence="2" id="KW-1185">Reference proteome</keyword>
<dbReference type="RefSeq" id="WP_003077060.1">
    <property type="nucleotide sequence ID" value="NZ_BBJZ01000026.1"/>
</dbReference>
<evidence type="ECO:0000313" key="2">
    <source>
        <dbReference type="Proteomes" id="UP000255070"/>
    </source>
</evidence>
<evidence type="ECO:0000313" key="1">
    <source>
        <dbReference type="EMBL" id="SUY76805.1"/>
    </source>
</evidence>
<reference evidence="1 2" key="1">
    <citation type="submission" date="2018-06" db="EMBL/GenBank/DDBJ databases">
        <authorList>
            <consortium name="Pathogen Informatics"/>
            <person name="Doyle S."/>
        </authorList>
    </citation>
    <scope>NUCLEOTIDE SEQUENCE [LARGE SCALE GENOMIC DNA]</scope>
    <source>
        <strain evidence="1 2">NCTC10698</strain>
    </source>
</reference>
<proteinExistence type="predicted"/>
<organism evidence="1 2">
    <name type="scientific">Comamonas testosteroni</name>
    <name type="common">Pseudomonas testosteroni</name>
    <dbReference type="NCBI Taxonomy" id="285"/>
    <lineage>
        <taxon>Bacteria</taxon>
        <taxon>Pseudomonadati</taxon>
        <taxon>Pseudomonadota</taxon>
        <taxon>Betaproteobacteria</taxon>
        <taxon>Burkholderiales</taxon>
        <taxon>Comamonadaceae</taxon>
        <taxon>Comamonas</taxon>
    </lineage>
</organism>
<dbReference type="EMBL" id="UFXL01000001">
    <property type="protein sequence ID" value="SUY76805.1"/>
    <property type="molecule type" value="Genomic_DNA"/>
</dbReference>
<dbReference type="GeneID" id="64000053"/>
<sequence length="245" mass="27160">MSTLIQSCSQLRAGLQRAKVANQTRQEISALQQRMREWGQHATTRHALAEKARIVDPALLEREDIAQADRSVKALAEQARQVLQAGGNVQDLAADSLWTRLTNAAESANERVQEAARAQWRQFVENLGHVDSPSVLEGRMLKTPANEALLATYKQQHARYQAAVRNDLPTSAATQEELAKAVAVLQGLREQLKGTAPDAVRLFLKAIETGGAALELLTPEVMEWLRANDDPARFVIKPKTTQTWR</sequence>